<dbReference type="AlphaFoldDB" id="A0A1I2FE39"/>
<evidence type="ECO:0000313" key="3">
    <source>
        <dbReference type="Proteomes" id="UP000199513"/>
    </source>
</evidence>
<evidence type="ECO:0000313" key="2">
    <source>
        <dbReference type="EMBL" id="SFF03682.1"/>
    </source>
</evidence>
<feature type="transmembrane region" description="Helical" evidence="1">
    <location>
        <begin position="7"/>
        <end position="25"/>
    </location>
</feature>
<dbReference type="SUPFAM" id="SSF52266">
    <property type="entry name" value="SGNH hydrolase"/>
    <property type="match status" value="1"/>
</dbReference>
<gene>
    <name evidence="2" type="ORF">SAMN04488541_101389</name>
</gene>
<keyword evidence="3" id="KW-1185">Reference proteome</keyword>
<dbReference type="OrthoDB" id="9810515at2"/>
<name>A0A1I2FE39_9BACT</name>
<sequence>MVTPLRVLLLLFYVACITAVIMVLSPQEVKLGEDFTFNVFSTADLWNEVDTTHKLDMSQFSDIANKVDSIEKVSQKQDILVTSATSEEVVSSIHKEKIEPVKDIKFPIQFADSLQPKQLDNFFESLRKIYKDKSLVRIIHYGDSQIEGDRISEYLRTRLQNKFGGCGVGLVPVLEKQAFRSTLTTNHAPNWVRNAIYGNDAPKKKGTFRFGLLASAYRYSPKPNDSLSSSNKTYRSWVSFKETNMQSDPKNTQIENIKILYSSPLSRINASIKVDEGDSPKDSSSHYSLGYASDFSVFEQYFPAKFKKMTINFESAEGAEIYGVALDCNEGIAVDNVALRGSSGVEFTKIDKEFFRQQIKEMNVKLIIMQFGVNVVPNVLSDYTFYENLFYQQLRYLKSLSPDLNILVVGVSDMAHKKGTRYESYPNIEKIRDAQKRAAFKAGCAFWDLYEAMGGHNSMLSWVNNKPALGNKDFTHFTARGARLVGEMLYNALMKEYDNYKKRMGYEDKLQ</sequence>
<dbReference type="Gene3D" id="3.40.50.1110">
    <property type="entry name" value="SGNH hydrolase"/>
    <property type="match status" value="1"/>
</dbReference>
<dbReference type="EMBL" id="FONY01000013">
    <property type="protein sequence ID" value="SFF03682.1"/>
    <property type="molecule type" value="Genomic_DNA"/>
</dbReference>
<dbReference type="RefSeq" id="WP_091544142.1">
    <property type="nucleotide sequence ID" value="NZ_FONY01000013.1"/>
</dbReference>
<keyword evidence="1" id="KW-1133">Transmembrane helix</keyword>
<protein>
    <submittedName>
        <fullName evidence="2">Lysophospholipase L1</fullName>
    </submittedName>
</protein>
<dbReference type="InterPro" id="IPR036514">
    <property type="entry name" value="SGNH_hydro_sf"/>
</dbReference>
<evidence type="ECO:0000256" key="1">
    <source>
        <dbReference type="SAM" id="Phobius"/>
    </source>
</evidence>
<reference evidence="2 3" key="1">
    <citation type="submission" date="2016-10" db="EMBL/GenBank/DDBJ databases">
        <authorList>
            <person name="de Groot N.N."/>
        </authorList>
    </citation>
    <scope>NUCLEOTIDE SEQUENCE [LARGE SCALE GENOMIC DNA]</scope>
    <source>
        <strain>GEY</strain>
        <strain evidence="3">DSM 9560</strain>
    </source>
</reference>
<keyword evidence="1" id="KW-0472">Membrane</keyword>
<dbReference type="STRING" id="1003.SAMN04488541_101389"/>
<dbReference type="Gene3D" id="2.60.120.1360">
    <property type="match status" value="1"/>
</dbReference>
<organism evidence="2 3">
    <name type="scientific">Thermoflexibacter ruber</name>
    <dbReference type="NCBI Taxonomy" id="1003"/>
    <lineage>
        <taxon>Bacteria</taxon>
        <taxon>Pseudomonadati</taxon>
        <taxon>Bacteroidota</taxon>
        <taxon>Cytophagia</taxon>
        <taxon>Cytophagales</taxon>
        <taxon>Thermoflexibacteraceae</taxon>
        <taxon>Thermoflexibacter</taxon>
    </lineage>
</organism>
<proteinExistence type="predicted"/>
<keyword evidence="1" id="KW-0812">Transmembrane</keyword>
<dbReference type="GO" id="GO:0016788">
    <property type="term" value="F:hydrolase activity, acting on ester bonds"/>
    <property type="evidence" value="ECO:0007669"/>
    <property type="project" value="UniProtKB-ARBA"/>
</dbReference>
<accession>A0A1I2FE39</accession>
<dbReference type="Proteomes" id="UP000199513">
    <property type="component" value="Unassembled WGS sequence"/>
</dbReference>